<dbReference type="CDD" id="cd09272">
    <property type="entry name" value="RNase_HI_RT_Ty1"/>
    <property type="match status" value="1"/>
</dbReference>
<feature type="non-terminal residue" evidence="1">
    <location>
        <position position="1"/>
    </location>
</feature>
<dbReference type="OrthoDB" id="3344688at2759"/>
<dbReference type="AlphaFoldDB" id="A0A0L6UZ52"/>
<sequence length="225" mass="25780">PRLSHWKEVKKTWQYLRHSKDLKFTIYPVEPNQFLSIFSDATWGDDPDSRTSQSSYLCYLFGSLILWNSCRQRSITYSLTEAELNPLLTVDDKTFKEKYCTNHLIDNKGLNDKLKKFGSNSKTRHINLRTKGLRQEIKSKNIKITLVKTHEMIADALTKPTSIEPLKKLIKTSVLVLVRNQSLQISKLLRLKASLPAKRSHTCLSSSLQVSSLSSTIKKTNHAFG</sequence>
<evidence type="ECO:0008006" key="3">
    <source>
        <dbReference type="Google" id="ProtNLM"/>
    </source>
</evidence>
<dbReference type="Proteomes" id="UP000037035">
    <property type="component" value="Unassembled WGS sequence"/>
</dbReference>
<dbReference type="VEuPathDB" id="FungiDB:VP01_3129g1"/>
<protein>
    <recommendedName>
        <fullName evidence="3">Copia protein</fullName>
    </recommendedName>
</protein>
<name>A0A0L6UZ52_9BASI</name>
<evidence type="ECO:0000313" key="1">
    <source>
        <dbReference type="EMBL" id="KNZ53813.1"/>
    </source>
</evidence>
<gene>
    <name evidence="1" type="ORF">VP01_3129g1</name>
</gene>
<accession>A0A0L6UZ52</accession>
<organism evidence="1 2">
    <name type="scientific">Puccinia sorghi</name>
    <dbReference type="NCBI Taxonomy" id="27349"/>
    <lineage>
        <taxon>Eukaryota</taxon>
        <taxon>Fungi</taxon>
        <taxon>Dikarya</taxon>
        <taxon>Basidiomycota</taxon>
        <taxon>Pucciniomycotina</taxon>
        <taxon>Pucciniomycetes</taxon>
        <taxon>Pucciniales</taxon>
        <taxon>Pucciniaceae</taxon>
        <taxon>Puccinia</taxon>
    </lineage>
</organism>
<proteinExistence type="predicted"/>
<reference evidence="1 2" key="1">
    <citation type="submission" date="2015-08" db="EMBL/GenBank/DDBJ databases">
        <title>Next Generation Sequencing and Analysis of the Genome of Puccinia sorghi L Schw, the Causal Agent of Maize Common Rust.</title>
        <authorList>
            <person name="Rochi L."/>
            <person name="Burguener G."/>
            <person name="Darino M."/>
            <person name="Turjanski A."/>
            <person name="Kreff E."/>
            <person name="Dieguez M.J."/>
            <person name="Sacco F."/>
        </authorList>
    </citation>
    <scope>NUCLEOTIDE SEQUENCE [LARGE SCALE GENOMIC DNA]</scope>
    <source>
        <strain evidence="1 2">RO10H11247</strain>
    </source>
</reference>
<comment type="caution">
    <text evidence="1">The sequence shown here is derived from an EMBL/GenBank/DDBJ whole genome shotgun (WGS) entry which is preliminary data.</text>
</comment>
<evidence type="ECO:0000313" key="2">
    <source>
        <dbReference type="Proteomes" id="UP000037035"/>
    </source>
</evidence>
<dbReference type="EMBL" id="LAVV01008090">
    <property type="protein sequence ID" value="KNZ53813.1"/>
    <property type="molecule type" value="Genomic_DNA"/>
</dbReference>
<dbReference type="PANTHER" id="PTHR11439:SF467">
    <property type="entry name" value="INTEGRASE CATALYTIC DOMAIN-CONTAINING PROTEIN"/>
    <property type="match status" value="1"/>
</dbReference>
<dbReference type="PANTHER" id="PTHR11439">
    <property type="entry name" value="GAG-POL-RELATED RETROTRANSPOSON"/>
    <property type="match status" value="1"/>
</dbReference>
<keyword evidence="2" id="KW-1185">Reference proteome</keyword>